<reference evidence="1" key="1">
    <citation type="submission" date="2020-07" db="EMBL/GenBank/DDBJ databases">
        <authorList>
            <person name="Nazaruddin N."/>
        </authorList>
    </citation>
    <scope>NUCLEOTIDE SEQUENCE</scope>
</reference>
<feature type="non-terminal residue" evidence="1">
    <location>
        <position position="96"/>
    </location>
</feature>
<accession>A0A6V7GT83</accession>
<dbReference type="Gene3D" id="2.10.25.10">
    <property type="entry name" value="Laminin"/>
    <property type="match status" value="2"/>
</dbReference>
<proteinExistence type="predicted"/>
<gene>
    <name evidence="1" type="ORF">MHI_LOCUS23818</name>
</gene>
<feature type="non-terminal residue" evidence="1">
    <location>
        <position position="1"/>
    </location>
</feature>
<dbReference type="Proteomes" id="UP000752696">
    <property type="component" value="Unassembled WGS sequence"/>
</dbReference>
<dbReference type="OrthoDB" id="6236007at2759"/>
<comment type="caution">
    <text evidence="1">The sequence shown here is derived from an EMBL/GenBank/DDBJ whole genome shotgun (WGS) entry which is preliminary data.</text>
</comment>
<organism evidence="1 2">
    <name type="scientific">Heterotrigona itama</name>
    <dbReference type="NCBI Taxonomy" id="395501"/>
    <lineage>
        <taxon>Eukaryota</taxon>
        <taxon>Metazoa</taxon>
        <taxon>Ecdysozoa</taxon>
        <taxon>Arthropoda</taxon>
        <taxon>Hexapoda</taxon>
        <taxon>Insecta</taxon>
        <taxon>Pterygota</taxon>
        <taxon>Neoptera</taxon>
        <taxon>Endopterygota</taxon>
        <taxon>Hymenoptera</taxon>
        <taxon>Apocrita</taxon>
        <taxon>Aculeata</taxon>
        <taxon>Apoidea</taxon>
        <taxon>Anthophila</taxon>
        <taxon>Apidae</taxon>
        <taxon>Heterotrigona</taxon>
    </lineage>
</organism>
<protein>
    <submittedName>
        <fullName evidence="1">Uncharacterized protein</fullName>
    </submittedName>
</protein>
<sequence length="96" mass="10575">VRTKLGSTLTSTCSTNEEWNICGRLCELNCDNPHPNPKFCPGIVSGFDVRTKLGSLTSTCSTNEEWNICGQLCEPSCGNPHPNPRFCPRIVSIRSF</sequence>
<keyword evidence="2" id="KW-1185">Reference proteome</keyword>
<name>A0A6V7GT83_9HYME</name>
<evidence type="ECO:0000313" key="2">
    <source>
        <dbReference type="Proteomes" id="UP000752696"/>
    </source>
</evidence>
<dbReference type="EMBL" id="CAJDYZ010000128">
    <property type="protein sequence ID" value="CAD1468136.1"/>
    <property type="molecule type" value="Genomic_DNA"/>
</dbReference>
<evidence type="ECO:0000313" key="1">
    <source>
        <dbReference type="EMBL" id="CAD1468136.1"/>
    </source>
</evidence>
<dbReference type="SUPFAM" id="SSF57567">
    <property type="entry name" value="Serine protease inhibitors"/>
    <property type="match status" value="1"/>
</dbReference>
<dbReference type="InterPro" id="IPR036084">
    <property type="entry name" value="Ser_inhib-like_sf"/>
</dbReference>
<dbReference type="AlphaFoldDB" id="A0A6V7GT83"/>